<name>A0A923EZR4_9PSED</name>
<dbReference type="InterPro" id="IPR036909">
    <property type="entry name" value="Cyt_c-like_dom_sf"/>
</dbReference>
<sequence length="114" mass="12692">MPRHYLPCLLACALLSPTLHAQESRVANFGPALHSITVPHNEPYLPDGPGRAEFLQQCVICHSPRYVVIQPAFARKTWAAEVAKMRNEYGAPIPDAAVEPILDYLMFLQGKRTP</sequence>
<dbReference type="SUPFAM" id="SSF46626">
    <property type="entry name" value="Cytochrome c"/>
    <property type="match status" value="1"/>
</dbReference>
<keyword evidence="1" id="KW-0732">Signal</keyword>
<accession>A0A923EZR4</accession>
<evidence type="ECO:0008006" key="5">
    <source>
        <dbReference type="Google" id="ProtNLM"/>
    </source>
</evidence>
<proteinExistence type="predicted"/>
<dbReference type="Gene3D" id="1.10.760.10">
    <property type="entry name" value="Cytochrome c-like domain"/>
    <property type="match status" value="1"/>
</dbReference>
<feature type="signal peptide" evidence="1">
    <location>
        <begin position="1"/>
        <end position="21"/>
    </location>
</feature>
<dbReference type="EMBL" id="JABWQP010000001">
    <property type="protein sequence ID" value="MBC3340361.1"/>
    <property type="molecule type" value="Genomic_DNA"/>
</dbReference>
<organism evidence="2">
    <name type="scientific">Pseudomonas khorasanensis</name>
    <dbReference type="NCBI Taxonomy" id="2745508"/>
    <lineage>
        <taxon>Bacteria</taxon>
        <taxon>Pseudomonadati</taxon>
        <taxon>Pseudomonadota</taxon>
        <taxon>Gammaproteobacteria</taxon>
        <taxon>Pseudomonadales</taxon>
        <taxon>Pseudomonadaceae</taxon>
        <taxon>Pseudomonas</taxon>
    </lineage>
</organism>
<comment type="caution">
    <text evidence="2">The sequence shown here is derived from an EMBL/GenBank/DDBJ whole genome shotgun (WGS) entry which is preliminary data.</text>
</comment>
<dbReference type="EMBL" id="JABWQP020000001">
    <property type="protein sequence ID" value="MBV4484742.1"/>
    <property type="molecule type" value="Genomic_DNA"/>
</dbReference>
<dbReference type="GO" id="GO:0009055">
    <property type="term" value="F:electron transfer activity"/>
    <property type="evidence" value="ECO:0007669"/>
    <property type="project" value="InterPro"/>
</dbReference>
<reference evidence="2 4" key="1">
    <citation type="journal article" date="2020" name="Microorganisms">
        <title>Reliable Identification of Environmental Pseudomonas Isolates Using the rpoD Gene.</title>
        <authorList>
            <consortium name="The Broad Institute Genome Sequencing Platform"/>
            <person name="Girard L."/>
            <person name="Lood C."/>
            <person name="Rokni-Zadeh H."/>
            <person name="van Noort V."/>
            <person name="Lavigne R."/>
            <person name="De Mot R."/>
        </authorList>
    </citation>
    <scope>NUCLEOTIDE SEQUENCE</scope>
    <source>
        <strain evidence="2 4">SWRI153</strain>
    </source>
</reference>
<evidence type="ECO:0000256" key="1">
    <source>
        <dbReference type="SAM" id="SignalP"/>
    </source>
</evidence>
<dbReference type="AlphaFoldDB" id="A0A923EZR4"/>
<dbReference type="RefSeq" id="WP_186528371.1">
    <property type="nucleotide sequence ID" value="NZ_JABWQP020000001.1"/>
</dbReference>
<evidence type="ECO:0000313" key="3">
    <source>
        <dbReference type="EMBL" id="MBV4484742.1"/>
    </source>
</evidence>
<gene>
    <name evidence="3" type="ORF">HU727_003980</name>
    <name evidence="2" type="ORF">HU727_01790</name>
</gene>
<evidence type="ECO:0000313" key="2">
    <source>
        <dbReference type="EMBL" id="MBC3340361.1"/>
    </source>
</evidence>
<feature type="chain" id="PRO_5044694793" description="Sulfite dehydrogenase (Cytochrome) subunit SorB" evidence="1">
    <location>
        <begin position="22"/>
        <end position="114"/>
    </location>
</feature>
<dbReference type="Proteomes" id="UP000648816">
    <property type="component" value="Unassembled WGS sequence"/>
</dbReference>
<dbReference type="GO" id="GO:0020037">
    <property type="term" value="F:heme binding"/>
    <property type="evidence" value="ECO:0007669"/>
    <property type="project" value="InterPro"/>
</dbReference>
<reference evidence="2" key="2">
    <citation type="submission" date="2020-07" db="EMBL/GenBank/DDBJ databases">
        <authorList>
            <person name="Lood C."/>
            <person name="Girard L."/>
        </authorList>
    </citation>
    <scope>NUCLEOTIDE SEQUENCE</scope>
    <source>
        <strain evidence="2">SWRI153</strain>
    </source>
</reference>
<evidence type="ECO:0000313" key="4">
    <source>
        <dbReference type="Proteomes" id="UP000648816"/>
    </source>
</evidence>
<protein>
    <recommendedName>
        <fullName evidence="5">Sulfite dehydrogenase (Cytochrome) subunit SorB</fullName>
    </recommendedName>
</protein>
<keyword evidence="4" id="KW-1185">Reference proteome</keyword>
<reference evidence="3" key="3">
    <citation type="submission" date="2021-06" db="EMBL/GenBank/DDBJ databases">
        <title>Updating the genus Pseudomonas: Description of 43 new species and partition of the Pseudomonas putida group.</title>
        <authorList>
            <person name="Girard L."/>
            <person name="Lood C."/>
            <person name="Vandamme P."/>
            <person name="Rokni-Zadeh H."/>
            <person name="Van Noort V."/>
            <person name="Hofte M."/>
            <person name="Lavigne R."/>
            <person name="De Mot R."/>
        </authorList>
    </citation>
    <scope>NUCLEOTIDE SEQUENCE</scope>
    <source>
        <strain evidence="3">SWRI153</strain>
    </source>
</reference>